<dbReference type="Pfam" id="PF01734">
    <property type="entry name" value="Patatin"/>
    <property type="match status" value="1"/>
</dbReference>
<dbReference type="EMBL" id="CAADFJ010000017">
    <property type="protein sequence ID" value="VFJ97941.1"/>
    <property type="molecule type" value="Genomic_DNA"/>
</dbReference>
<evidence type="ECO:0000313" key="5">
    <source>
        <dbReference type="EMBL" id="VFJ90928.1"/>
    </source>
</evidence>
<evidence type="ECO:0000256" key="1">
    <source>
        <dbReference type="ARBA" id="ARBA00023098"/>
    </source>
</evidence>
<dbReference type="SUPFAM" id="SSF52151">
    <property type="entry name" value="FabD/lysophospholipase-like"/>
    <property type="match status" value="1"/>
</dbReference>
<reference evidence="5" key="1">
    <citation type="submission" date="2019-02" db="EMBL/GenBank/DDBJ databases">
        <authorList>
            <person name="Gruber-Vodicka R. H."/>
            <person name="Seah K. B. B."/>
        </authorList>
    </citation>
    <scope>NUCLEOTIDE SEQUENCE</scope>
    <source>
        <strain evidence="6">BECK_SA2B12</strain>
        <strain evidence="4">BECK_SA2B15</strain>
        <strain evidence="5">BECK_SA2B20</strain>
    </source>
</reference>
<keyword evidence="2" id="KW-0378">Hydrolase</keyword>
<feature type="active site" description="Proton acceptor" evidence="2">
    <location>
        <position position="298"/>
    </location>
</feature>
<evidence type="ECO:0000256" key="2">
    <source>
        <dbReference type="PROSITE-ProRule" id="PRU01161"/>
    </source>
</evidence>
<protein>
    <submittedName>
        <fullName evidence="5">Patatin-like phospholipase</fullName>
    </submittedName>
</protein>
<gene>
    <name evidence="4" type="ORF">BECKH772A_GA0070896_1001821</name>
    <name evidence="5" type="ORF">BECKH772B_GA0070898_1001225</name>
    <name evidence="6" type="ORF">BECKH772C_GA0070978_1001721</name>
</gene>
<dbReference type="PROSITE" id="PS51635">
    <property type="entry name" value="PNPLA"/>
    <property type="match status" value="1"/>
</dbReference>
<keyword evidence="2" id="KW-0442">Lipid degradation</keyword>
<dbReference type="EMBL" id="CAADFG010000018">
    <property type="protein sequence ID" value="VFJ89926.1"/>
    <property type="molecule type" value="Genomic_DNA"/>
</dbReference>
<accession>A0A450UEJ9</accession>
<feature type="domain" description="PNPLA" evidence="3">
    <location>
        <begin position="9"/>
        <end position="311"/>
    </location>
</feature>
<dbReference type="AlphaFoldDB" id="A0A450UEJ9"/>
<name>A0A450UEJ9_9GAMM</name>
<comment type="caution">
    <text evidence="2">Lacks conserved residue(s) required for the propagation of feature annotation.</text>
</comment>
<dbReference type="InterPro" id="IPR016035">
    <property type="entry name" value="Acyl_Trfase/lysoPLipase"/>
</dbReference>
<evidence type="ECO:0000313" key="4">
    <source>
        <dbReference type="EMBL" id="VFJ89926.1"/>
    </source>
</evidence>
<dbReference type="GO" id="GO:0016042">
    <property type="term" value="P:lipid catabolic process"/>
    <property type="evidence" value="ECO:0007669"/>
    <property type="project" value="UniProtKB-UniRule"/>
</dbReference>
<evidence type="ECO:0000259" key="3">
    <source>
        <dbReference type="PROSITE" id="PS51635"/>
    </source>
</evidence>
<evidence type="ECO:0000313" key="6">
    <source>
        <dbReference type="EMBL" id="VFJ97941.1"/>
    </source>
</evidence>
<feature type="short sequence motif" description="DGA/G" evidence="2">
    <location>
        <begin position="298"/>
        <end position="300"/>
    </location>
</feature>
<keyword evidence="1 2" id="KW-0443">Lipid metabolism</keyword>
<dbReference type="InterPro" id="IPR002641">
    <property type="entry name" value="PNPLA_dom"/>
</dbReference>
<dbReference type="GO" id="GO:0016787">
    <property type="term" value="F:hydrolase activity"/>
    <property type="evidence" value="ECO:0007669"/>
    <property type="project" value="UniProtKB-UniRule"/>
</dbReference>
<dbReference type="Gene3D" id="3.40.1090.10">
    <property type="entry name" value="Cytosolic phospholipase A2 catalytic domain"/>
    <property type="match status" value="1"/>
</dbReference>
<proteinExistence type="predicted"/>
<sequence length="568" mass="64019">MSNTFEIGLVGAGAISAGAYTGGVIDFMTYALDMWYEVKQTDHDSVPPHDVKISVFSGASAGGITAALAAGYLGSDQPPITNKTDAANNKGKNKLFDSWVERIDIASLLEKRDLPDKNSKVVSLLDSTILSEIANSGLDIKPRKIRRPYVAENFNLLLTVTNLRGVPYEIKFNKEEDYAHHTMALHADYVHFRISDTEPDDQPDCYTLTWADLDTAHPNKEKLKLSALASSAFPLGLEPHTLDHLIPGNGNTDLYSARKWPIPTPDSHDPHKCVSAETIPVNWGVMPPNYHFNYQCVDGGMMNNEPLELARKIFAESEGQNIREDEFADKAVLLIDPFPSGSMFDPEYKDAPDLLGIAIKVFDALKNQVRFKPDELMRATKESVYSRFLIAPSRDGELYPIACGSLGGFGGFLKREFRSHDYFLGRRNAQSFLRNHFVLPENNPLFSDPWWDETKRQEYCACDKDGKPKLVEGGRRLLPIIPLVNEAKAKKCQKPDWPCYKSEELSELVKRVEGRVDTVLSHLVGQYFERNNFLVRFVAKIVAKRKKKDIVEWVKFKITKDLKKMELM</sequence>
<dbReference type="EMBL" id="CAADFI010000012">
    <property type="protein sequence ID" value="VFJ90928.1"/>
    <property type="molecule type" value="Genomic_DNA"/>
</dbReference>
<organism evidence="5">
    <name type="scientific">Candidatus Kentrum eta</name>
    <dbReference type="NCBI Taxonomy" id="2126337"/>
    <lineage>
        <taxon>Bacteria</taxon>
        <taxon>Pseudomonadati</taxon>
        <taxon>Pseudomonadota</taxon>
        <taxon>Gammaproteobacteria</taxon>
        <taxon>Candidatus Kentrum</taxon>
    </lineage>
</organism>
<feature type="active site" description="Nucleophile" evidence="2">
    <location>
        <position position="60"/>
    </location>
</feature>
<feature type="short sequence motif" description="GXSXG" evidence="2">
    <location>
        <begin position="58"/>
        <end position="62"/>
    </location>
</feature>